<evidence type="ECO:0000256" key="3">
    <source>
        <dbReference type="ARBA" id="ARBA00023054"/>
    </source>
</evidence>
<keyword evidence="9" id="KW-1185">Reference proteome</keyword>
<evidence type="ECO:0000256" key="5">
    <source>
        <dbReference type="RuleBase" id="RU362066"/>
    </source>
</evidence>
<keyword evidence="4 5" id="KW-0975">Bacterial flagellum</keyword>
<comment type="similarity">
    <text evidence="1 5">Belongs to the FliD family.</text>
</comment>
<gene>
    <name evidence="8" type="ORF">J2S00_002713</name>
</gene>
<keyword evidence="5" id="KW-0964">Secreted</keyword>
<keyword evidence="3" id="KW-0175">Coiled coil</keyword>
<evidence type="ECO:0000259" key="7">
    <source>
        <dbReference type="Pfam" id="PF07195"/>
    </source>
</evidence>
<comment type="function">
    <text evidence="5">Required for morphogenesis and for the elongation of the flagellar filament by facilitating polymerization of the flagellin monomers at the tip of growing filament. Forms a capping structure, which prevents flagellin subunits (transported through the central channel of the flagellum) from leaking out without polymerization at the distal end.</text>
</comment>
<protein>
    <recommendedName>
        <fullName evidence="5">Flagellar hook-associated protein 2</fullName>
        <shortName evidence="5">HAP2</shortName>
    </recommendedName>
    <alternativeName>
        <fullName evidence="5">Flagellar cap protein</fullName>
    </alternativeName>
</protein>
<dbReference type="InterPro" id="IPR003481">
    <property type="entry name" value="FliD_N"/>
</dbReference>
<evidence type="ECO:0000313" key="8">
    <source>
        <dbReference type="EMBL" id="MDQ0339918.1"/>
    </source>
</evidence>
<feature type="domain" description="Flagellar hook-associated protein 2 C-terminal" evidence="7">
    <location>
        <begin position="248"/>
        <end position="512"/>
    </location>
</feature>
<dbReference type="Pfam" id="PF07195">
    <property type="entry name" value="FliD_C"/>
    <property type="match status" value="1"/>
</dbReference>
<dbReference type="RefSeq" id="WP_307340647.1">
    <property type="nucleotide sequence ID" value="NZ_JAUSUQ010000010.1"/>
</dbReference>
<dbReference type="PANTHER" id="PTHR30288:SF0">
    <property type="entry name" value="FLAGELLAR HOOK-ASSOCIATED PROTEIN 2"/>
    <property type="match status" value="1"/>
</dbReference>
<proteinExistence type="inferred from homology"/>
<evidence type="ECO:0000313" key="9">
    <source>
        <dbReference type="Proteomes" id="UP001232445"/>
    </source>
</evidence>
<comment type="subunit">
    <text evidence="2 5">Homopentamer.</text>
</comment>
<evidence type="ECO:0000256" key="2">
    <source>
        <dbReference type="ARBA" id="ARBA00011255"/>
    </source>
</evidence>
<comment type="caution">
    <text evidence="8">The sequence shown here is derived from an EMBL/GenBank/DDBJ whole genome shotgun (WGS) entry which is preliminary data.</text>
</comment>
<dbReference type="InterPro" id="IPR010809">
    <property type="entry name" value="FliD_C"/>
</dbReference>
<feature type="domain" description="Flagellar hook-associated protein 2 N-terminal" evidence="6">
    <location>
        <begin position="8"/>
        <end position="103"/>
    </location>
</feature>
<comment type="subcellular location">
    <subcellularLocation>
        <location evidence="5">Secreted</location>
    </subcellularLocation>
    <subcellularLocation>
        <location evidence="5">Bacterial flagellum</location>
    </subcellularLocation>
</comment>
<dbReference type="NCBIfam" id="NF005833">
    <property type="entry name" value="PRK07737.1"/>
    <property type="match status" value="1"/>
</dbReference>
<evidence type="ECO:0000259" key="6">
    <source>
        <dbReference type="Pfam" id="PF02465"/>
    </source>
</evidence>
<reference evidence="8 9" key="1">
    <citation type="submission" date="2023-07" db="EMBL/GenBank/DDBJ databases">
        <title>Genomic Encyclopedia of Type Strains, Phase IV (KMG-IV): sequencing the most valuable type-strain genomes for metagenomic binning, comparative biology and taxonomic classification.</title>
        <authorList>
            <person name="Goeker M."/>
        </authorList>
    </citation>
    <scope>NUCLEOTIDE SEQUENCE [LARGE SCALE GENOMIC DNA]</scope>
    <source>
        <strain evidence="8 9">DSM 17740</strain>
    </source>
</reference>
<evidence type="ECO:0000256" key="1">
    <source>
        <dbReference type="ARBA" id="ARBA00009764"/>
    </source>
</evidence>
<dbReference type="PANTHER" id="PTHR30288">
    <property type="entry name" value="FLAGELLAR CAP/ASSEMBLY PROTEIN FLID"/>
    <property type="match status" value="1"/>
</dbReference>
<accession>A0ABU0CUX9</accession>
<dbReference type="Pfam" id="PF02465">
    <property type="entry name" value="FliD_N"/>
    <property type="match status" value="1"/>
</dbReference>
<keyword evidence="8" id="KW-0282">Flagellum</keyword>
<keyword evidence="8" id="KW-0966">Cell projection</keyword>
<evidence type="ECO:0000256" key="4">
    <source>
        <dbReference type="ARBA" id="ARBA00023143"/>
    </source>
</evidence>
<dbReference type="InterPro" id="IPR040026">
    <property type="entry name" value="FliD"/>
</dbReference>
<name>A0ABU0CUX9_9BACI</name>
<sequence length="527" mass="59210">MRIAGLASGMDINQIVNDLMRAERIPMDKLFQRREWLSWQRDAYREMTLALRNFRDTYANMRLQSTFIALQATSSDSSGLKATATASAVAGTYTVDVLQLAKGAEIRSENRVTDNEGNVVQSSTKIFEAMGRDSEADSFTIKVSVENGTTTRTAEIIITKDDTFASLARKLSQASVTEDGKEVSLGLQASFDNTLGRFFISTRDTGADMKLTIEDGVDGGGNSIEFIDRYILGRTDETAFTGQASGEGQNAQLKFDDIDDVIESSTNTISVRGLTLTLHQTGNYTVSVQSNPDQVFDQIKSFVDAYNELIDMINVRLNEPRYRDYPPLTDEQREALSETEAKRWDERARSGLLRNDPILRQVLVDLRQAWTNPVEGIPAGQLRQLAEIGITTTSNWRDGGKLEINETKLREAIAERPDEVMALFTQAPQEDGNREQMGIGRRIYQVVGDSINRLRDRAGSPGVTAADQSVLGRQLRDVEDQLARWEDRLARIEERYWRQFTAMEKAMQQMNEQSMFLLTNFFGMQGF</sequence>
<organism evidence="8 9">
    <name type="scientific">Caldalkalibacillus uzonensis</name>
    <dbReference type="NCBI Taxonomy" id="353224"/>
    <lineage>
        <taxon>Bacteria</taxon>
        <taxon>Bacillati</taxon>
        <taxon>Bacillota</taxon>
        <taxon>Bacilli</taxon>
        <taxon>Bacillales</taxon>
        <taxon>Bacillaceae</taxon>
        <taxon>Caldalkalibacillus</taxon>
    </lineage>
</organism>
<dbReference type="EMBL" id="JAUSUQ010000010">
    <property type="protein sequence ID" value="MDQ0339918.1"/>
    <property type="molecule type" value="Genomic_DNA"/>
</dbReference>
<dbReference type="Proteomes" id="UP001232445">
    <property type="component" value="Unassembled WGS sequence"/>
</dbReference>
<keyword evidence="8" id="KW-0969">Cilium</keyword>